<evidence type="ECO:0008006" key="5">
    <source>
        <dbReference type="Google" id="ProtNLM"/>
    </source>
</evidence>
<dbReference type="AlphaFoldDB" id="V4RM07"/>
<feature type="transmembrane region" description="Helical" evidence="2">
    <location>
        <begin position="55"/>
        <end position="75"/>
    </location>
</feature>
<evidence type="ECO:0000313" key="3">
    <source>
        <dbReference type="EMBL" id="ESR35248.1"/>
    </source>
</evidence>
<evidence type="ECO:0000313" key="4">
    <source>
        <dbReference type="Proteomes" id="UP000030687"/>
    </source>
</evidence>
<dbReference type="eggNOG" id="KOG0039">
    <property type="taxonomic scope" value="Eukaryota"/>
</dbReference>
<feature type="transmembrane region" description="Helical" evidence="2">
    <location>
        <begin position="118"/>
        <end position="136"/>
    </location>
</feature>
<proteinExistence type="predicted"/>
<dbReference type="InParanoid" id="V4RM07"/>
<reference evidence="3 4" key="1">
    <citation type="submission" date="2013-10" db="EMBL/GenBank/DDBJ databases">
        <authorList>
            <consortium name="International Citrus Genome Consortium"/>
            <person name="Jenkins J."/>
            <person name="Schmutz J."/>
            <person name="Prochnik S."/>
            <person name="Rokhsar D."/>
            <person name="Gmitter F."/>
            <person name="Ollitrault P."/>
            <person name="Machado M."/>
            <person name="Talon M."/>
            <person name="Wincker P."/>
            <person name="Jaillon O."/>
            <person name="Morgante M."/>
        </authorList>
    </citation>
    <scope>NUCLEOTIDE SEQUENCE</scope>
    <source>
        <strain evidence="4">cv. Clemenules</strain>
    </source>
</reference>
<organism evidence="3 4">
    <name type="scientific">Citrus clementina</name>
    <name type="common">Clementine</name>
    <name type="synonym">Citrus deliciosa x Citrus sinensis</name>
    <dbReference type="NCBI Taxonomy" id="85681"/>
    <lineage>
        <taxon>Eukaryota</taxon>
        <taxon>Viridiplantae</taxon>
        <taxon>Streptophyta</taxon>
        <taxon>Embryophyta</taxon>
        <taxon>Tracheophyta</taxon>
        <taxon>Spermatophyta</taxon>
        <taxon>Magnoliopsida</taxon>
        <taxon>eudicotyledons</taxon>
        <taxon>Gunneridae</taxon>
        <taxon>Pentapetalae</taxon>
        <taxon>rosids</taxon>
        <taxon>malvids</taxon>
        <taxon>Sapindales</taxon>
        <taxon>Rutaceae</taxon>
        <taxon>Aurantioideae</taxon>
        <taxon>Citrus</taxon>
    </lineage>
</organism>
<name>V4RM07_CITCL</name>
<sequence>MGSSVVLMRTICFAVFLGWLLVWALIPTKVYKNTWTPKLNNKLNSTYFREQGTNLLLFSFPVMLIALLGCVYLHLQKKPNKLQSKRKMRSPRLFFSQRPVLVMAPLGIVTAIELTIAVMFVAFLIWSLANYLYVSFGHLHMHKAGEKVWQAKFRSVSLRLGYIANTCWAFLFFQ</sequence>
<keyword evidence="2" id="KW-0472">Membrane</keyword>
<evidence type="ECO:0000256" key="2">
    <source>
        <dbReference type="SAM" id="Phobius"/>
    </source>
</evidence>
<feature type="transmembrane region" description="Helical" evidence="2">
    <location>
        <begin position="7"/>
        <end position="26"/>
    </location>
</feature>
<dbReference type="InterPro" id="IPR050369">
    <property type="entry name" value="RBOH/FRE"/>
</dbReference>
<keyword evidence="2" id="KW-1133">Transmembrane helix</keyword>
<dbReference type="STRING" id="85681.V4RM07"/>
<gene>
    <name evidence="3" type="ORF">CICLE_v10007201mg</name>
</gene>
<keyword evidence="2" id="KW-0812">Transmembrane</keyword>
<dbReference type="PANTHER" id="PTHR11972:SF79">
    <property type="entry name" value="FERRIC REDUCTION OXIDASE 4-RELATED"/>
    <property type="match status" value="1"/>
</dbReference>
<evidence type="ECO:0000256" key="1">
    <source>
        <dbReference type="ARBA" id="ARBA00023002"/>
    </source>
</evidence>
<keyword evidence="4" id="KW-1185">Reference proteome</keyword>
<dbReference type="KEGG" id="cic:CICLE_v10007201mg"/>
<dbReference type="GO" id="GO:0000293">
    <property type="term" value="F:ferric-chelate reductase activity"/>
    <property type="evidence" value="ECO:0007669"/>
    <property type="project" value="TreeGrafter"/>
</dbReference>
<accession>V4RM07</accession>
<dbReference type="Gramene" id="ESR35248">
    <property type="protein sequence ID" value="ESR35248"/>
    <property type="gene ID" value="CICLE_v10007201mg"/>
</dbReference>
<feature type="transmembrane region" description="Helical" evidence="2">
    <location>
        <begin position="156"/>
        <end position="173"/>
    </location>
</feature>
<keyword evidence="1" id="KW-0560">Oxidoreductase</keyword>
<dbReference type="EMBL" id="KI537036">
    <property type="protein sequence ID" value="ESR35248.1"/>
    <property type="molecule type" value="Genomic_DNA"/>
</dbReference>
<dbReference type="GO" id="GO:0005886">
    <property type="term" value="C:plasma membrane"/>
    <property type="evidence" value="ECO:0007669"/>
    <property type="project" value="TreeGrafter"/>
</dbReference>
<feature type="transmembrane region" description="Helical" evidence="2">
    <location>
        <begin position="95"/>
        <end position="112"/>
    </location>
</feature>
<dbReference type="Proteomes" id="UP000030687">
    <property type="component" value="Unassembled WGS sequence"/>
</dbReference>
<dbReference type="OMA" id="INFRICI"/>
<dbReference type="OrthoDB" id="1271059at2759"/>
<dbReference type="PANTHER" id="PTHR11972">
    <property type="entry name" value="NADPH OXIDASE"/>
    <property type="match status" value="1"/>
</dbReference>
<protein>
    <recommendedName>
        <fullName evidence="5">Ferric oxidoreductase domain-containing protein</fullName>
    </recommendedName>
</protein>